<reference evidence="1 2" key="1">
    <citation type="submission" date="2019-06" db="EMBL/GenBank/DDBJ databases">
        <title>Sequencing the genomes of 1000 actinobacteria strains.</title>
        <authorList>
            <person name="Klenk H.-P."/>
        </authorList>
    </citation>
    <scope>NUCLEOTIDE SEQUENCE [LARGE SCALE GENOMIC DNA]</scope>
    <source>
        <strain evidence="1 2">DSM 41649</strain>
    </source>
</reference>
<sequence>MVAGRLEWAEGLERILALLATSGRVMRAREIASVIGEDVSPARIETTRGRCKRLVKEGKAIEVEPGAFQIAPQAALAAPAGGEAPGLR</sequence>
<proteinExistence type="predicted"/>
<dbReference type="EMBL" id="VIVR01000001">
    <property type="protein sequence ID" value="TWE21881.1"/>
    <property type="molecule type" value="Genomic_DNA"/>
</dbReference>
<keyword evidence="2" id="KW-1185">Reference proteome</keyword>
<dbReference type="OrthoDB" id="4191708at2"/>
<accession>A0A561F1Z6</accession>
<gene>
    <name evidence="1" type="ORF">FB465_7123</name>
</gene>
<organism evidence="1 2">
    <name type="scientific">Kitasatospora atroaurantiaca</name>
    <dbReference type="NCBI Taxonomy" id="285545"/>
    <lineage>
        <taxon>Bacteria</taxon>
        <taxon>Bacillati</taxon>
        <taxon>Actinomycetota</taxon>
        <taxon>Actinomycetes</taxon>
        <taxon>Kitasatosporales</taxon>
        <taxon>Streptomycetaceae</taxon>
        <taxon>Kitasatospora</taxon>
    </lineage>
</organism>
<dbReference type="RefSeq" id="WP_145796987.1">
    <property type="nucleotide sequence ID" value="NZ_BAAABR010000032.1"/>
</dbReference>
<protein>
    <submittedName>
        <fullName evidence="1">Uncharacterized protein</fullName>
    </submittedName>
</protein>
<dbReference type="AlphaFoldDB" id="A0A561F1Z6"/>
<dbReference type="Proteomes" id="UP000318416">
    <property type="component" value="Unassembled WGS sequence"/>
</dbReference>
<evidence type="ECO:0000313" key="2">
    <source>
        <dbReference type="Proteomes" id="UP000318416"/>
    </source>
</evidence>
<comment type="caution">
    <text evidence="1">The sequence shown here is derived from an EMBL/GenBank/DDBJ whole genome shotgun (WGS) entry which is preliminary data.</text>
</comment>
<name>A0A561F1Z6_9ACTN</name>
<evidence type="ECO:0000313" key="1">
    <source>
        <dbReference type="EMBL" id="TWE21881.1"/>
    </source>
</evidence>